<dbReference type="InterPro" id="IPR002052">
    <property type="entry name" value="DNA_methylase_N6_adenine_CS"/>
</dbReference>
<evidence type="ECO:0000256" key="5">
    <source>
        <dbReference type="ARBA" id="ARBA00022691"/>
    </source>
</evidence>
<dbReference type="PROSITE" id="PS00092">
    <property type="entry name" value="N6_MTASE"/>
    <property type="match status" value="1"/>
</dbReference>
<evidence type="ECO:0000256" key="3">
    <source>
        <dbReference type="ARBA" id="ARBA00022603"/>
    </source>
</evidence>
<evidence type="ECO:0000256" key="7">
    <source>
        <dbReference type="RuleBase" id="RU361257"/>
    </source>
</evidence>
<dbReference type="InterPro" id="IPR029063">
    <property type="entry name" value="SAM-dependent_MTases_sf"/>
</dbReference>
<evidence type="ECO:0000256" key="4">
    <source>
        <dbReference type="ARBA" id="ARBA00022679"/>
    </source>
</evidence>
<proteinExistence type="inferred from homology"/>
<evidence type="ECO:0000256" key="2">
    <source>
        <dbReference type="ARBA" id="ARBA00011900"/>
    </source>
</evidence>
<dbReference type="InterPro" id="IPR012263">
    <property type="entry name" value="M_m6A_EcoRV"/>
</dbReference>
<organism evidence="8 9">
    <name type="scientific">Sulfurimonas diazotrophicus</name>
    <dbReference type="NCBI Taxonomy" id="3131939"/>
    <lineage>
        <taxon>Bacteria</taxon>
        <taxon>Pseudomonadati</taxon>
        <taxon>Campylobacterota</taxon>
        <taxon>Epsilonproteobacteria</taxon>
        <taxon>Campylobacterales</taxon>
        <taxon>Sulfurimonadaceae</taxon>
        <taxon>Sulfurimonas</taxon>
    </lineage>
</organism>
<gene>
    <name evidence="8" type="ORF">WCY31_07635</name>
</gene>
<evidence type="ECO:0000313" key="8">
    <source>
        <dbReference type="EMBL" id="XAU14126.1"/>
    </source>
</evidence>
<keyword evidence="4 7" id="KW-0808">Transferase</keyword>
<name>A0ABZ3H6H1_9BACT</name>
<evidence type="ECO:0000256" key="6">
    <source>
        <dbReference type="ARBA" id="ARBA00047942"/>
    </source>
</evidence>
<dbReference type="PRINTS" id="PR00505">
    <property type="entry name" value="D12N6MTFRASE"/>
</dbReference>
<sequence>MTKLVDQKLQIVPFLKWAGGKRWFVETHADFLPQDFNHYYEPFIGGGSVFFHMQPRCATLADMNKDLISTYEALKNDWFSVQKALEQHQANHSDEYYYKLRSMKPRQLHTKAARFIYLNRTCWNGLYRVNLRGEFNVPRGTKDTVLLSTDDFESVSESLKNTELIISDFEDVIAKAQQNDFVFIDPPYTVKHNMNGFIKYNEKLFSWDDQVRLANAVKQASGRGAKVMVLNANHESICELYDGFDQIVLTRKSVLAAKSEYRGKYDELMIRCWDVKKEQMNEF</sequence>
<keyword evidence="3 7" id="KW-0489">Methyltransferase</keyword>
<dbReference type="InterPro" id="IPR012327">
    <property type="entry name" value="MeTrfase_D12"/>
</dbReference>
<evidence type="ECO:0000313" key="9">
    <source>
        <dbReference type="Proteomes" id="UP001447842"/>
    </source>
</evidence>
<comment type="similarity">
    <text evidence="1 7">Belongs to the N(4)/N(6)-methyltransferase family.</text>
</comment>
<dbReference type="PIRSF" id="PIRSF000398">
    <property type="entry name" value="M_m6A_EcoRV"/>
    <property type="match status" value="1"/>
</dbReference>
<accession>A0ABZ3H6H1</accession>
<dbReference type="InterPro" id="IPR023095">
    <property type="entry name" value="Ade_MeTrfase_dom_2"/>
</dbReference>
<dbReference type="SUPFAM" id="SSF53335">
    <property type="entry name" value="S-adenosyl-L-methionine-dependent methyltransferases"/>
    <property type="match status" value="1"/>
</dbReference>
<dbReference type="NCBIfam" id="TIGR00571">
    <property type="entry name" value="dam"/>
    <property type="match status" value="1"/>
</dbReference>
<comment type="catalytic activity">
    <reaction evidence="6 7">
        <text>a 2'-deoxyadenosine in DNA + S-adenosyl-L-methionine = an N(6)-methyl-2'-deoxyadenosine in DNA + S-adenosyl-L-homocysteine + H(+)</text>
        <dbReference type="Rhea" id="RHEA:15197"/>
        <dbReference type="Rhea" id="RHEA-COMP:12418"/>
        <dbReference type="Rhea" id="RHEA-COMP:12419"/>
        <dbReference type="ChEBI" id="CHEBI:15378"/>
        <dbReference type="ChEBI" id="CHEBI:57856"/>
        <dbReference type="ChEBI" id="CHEBI:59789"/>
        <dbReference type="ChEBI" id="CHEBI:90615"/>
        <dbReference type="ChEBI" id="CHEBI:90616"/>
        <dbReference type="EC" id="2.1.1.72"/>
    </reaction>
</comment>
<protein>
    <recommendedName>
        <fullName evidence="2 7">Site-specific DNA-methyltransferase (adenine-specific)</fullName>
        <ecNumber evidence="2 7">2.1.1.72</ecNumber>
    </recommendedName>
</protein>
<dbReference type="RefSeq" id="WP_345971925.1">
    <property type="nucleotide sequence ID" value="NZ_CP147920.1"/>
</dbReference>
<dbReference type="GO" id="GO:0009007">
    <property type="term" value="F:site-specific DNA-methyltransferase (adenine-specific) activity"/>
    <property type="evidence" value="ECO:0007669"/>
    <property type="project" value="UniProtKB-EC"/>
</dbReference>
<dbReference type="PANTHER" id="PTHR30481:SF3">
    <property type="entry name" value="DNA ADENINE METHYLASE"/>
    <property type="match status" value="1"/>
</dbReference>
<dbReference type="Gene3D" id="1.10.1020.10">
    <property type="entry name" value="Adenine-specific Methyltransferase, Domain 2"/>
    <property type="match status" value="1"/>
</dbReference>
<dbReference type="Proteomes" id="UP001447842">
    <property type="component" value="Chromosome"/>
</dbReference>
<dbReference type="EMBL" id="CP147920">
    <property type="protein sequence ID" value="XAU14126.1"/>
    <property type="molecule type" value="Genomic_DNA"/>
</dbReference>
<dbReference type="EC" id="2.1.1.72" evidence="2 7"/>
<keyword evidence="5 7" id="KW-0949">S-adenosyl-L-methionine</keyword>
<keyword evidence="9" id="KW-1185">Reference proteome</keyword>
<dbReference type="GO" id="GO:0032259">
    <property type="term" value="P:methylation"/>
    <property type="evidence" value="ECO:0007669"/>
    <property type="project" value="UniProtKB-KW"/>
</dbReference>
<reference evidence="8 9" key="1">
    <citation type="submission" date="2024-03" db="EMBL/GenBank/DDBJ databases">
        <title>Sulfurimonas sp. HSL3-1.</title>
        <authorList>
            <person name="Wang S."/>
        </authorList>
    </citation>
    <scope>NUCLEOTIDE SEQUENCE [LARGE SCALE GENOMIC DNA]</scope>
    <source>
        <strain evidence="8 9">HSL3-1</strain>
    </source>
</reference>
<dbReference type="Gene3D" id="3.40.50.150">
    <property type="entry name" value="Vaccinia Virus protein VP39"/>
    <property type="match status" value="1"/>
</dbReference>
<evidence type="ECO:0000256" key="1">
    <source>
        <dbReference type="ARBA" id="ARBA00006594"/>
    </source>
</evidence>
<dbReference type="PANTHER" id="PTHR30481">
    <property type="entry name" value="DNA ADENINE METHYLASE"/>
    <property type="match status" value="1"/>
</dbReference>
<dbReference type="Pfam" id="PF02086">
    <property type="entry name" value="MethyltransfD12"/>
    <property type="match status" value="1"/>
</dbReference>